<name>A0ABW0TCH7_9HYPH</name>
<keyword evidence="4" id="KW-1185">Reference proteome</keyword>
<gene>
    <name evidence="3" type="ORF">ACFPOD_14980</name>
</gene>
<evidence type="ECO:0000256" key="1">
    <source>
        <dbReference type="ARBA" id="ARBA00022801"/>
    </source>
</evidence>
<keyword evidence="1" id="KW-0378">Hydrolase</keyword>
<organism evidence="3 4">
    <name type="scientific">Nitratireductor kimnyeongensis</name>
    <dbReference type="NCBI Taxonomy" id="430679"/>
    <lineage>
        <taxon>Bacteria</taxon>
        <taxon>Pseudomonadati</taxon>
        <taxon>Pseudomonadota</taxon>
        <taxon>Alphaproteobacteria</taxon>
        <taxon>Hyphomicrobiales</taxon>
        <taxon>Phyllobacteriaceae</taxon>
        <taxon>Nitratireductor</taxon>
    </lineage>
</organism>
<dbReference type="InterPro" id="IPR017439">
    <property type="entry name" value="Amidohydrolase"/>
</dbReference>
<dbReference type="Proteomes" id="UP001596107">
    <property type="component" value="Unassembled WGS sequence"/>
</dbReference>
<dbReference type="PANTHER" id="PTHR11014">
    <property type="entry name" value="PEPTIDASE M20 FAMILY MEMBER"/>
    <property type="match status" value="1"/>
</dbReference>
<evidence type="ECO:0000313" key="4">
    <source>
        <dbReference type="Proteomes" id="UP001596107"/>
    </source>
</evidence>
<protein>
    <submittedName>
        <fullName evidence="3">M20 aminoacylase family protein</fullName>
    </submittedName>
</protein>
<dbReference type="Pfam" id="PF01546">
    <property type="entry name" value="Peptidase_M20"/>
    <property type="match status" value="1"/>
</dbReference>
<comment type="caution">
    <text evidence="3">The sequence shown here is derived from an EMBL/GenBank/DDBJ whole genome shotgun (WGS) entry which is preliminary data.</text>
</comment>
<dbReference type="RefSeq" id="WP_223021844.1">
    <property type="nucleotide sequence ID" value="NZ_CP078143.1"/>
</dbReference>
<dbReference type="Gene3D" id="3.40.630.10">
    <property type="entry name" value="Zn peptidases"/>
    <property type="match status" value="1"/>
</dbReference>
<dbReference type="InterPro" id="IPR036264">
    <property type="entry name" value="Bact_exopeptidase_dim_dom"/>
</dbReference>
<dbReference type="SUPFAM" id="SSF53187">
    <property type="entry name" value="Zn-dependent exopeptidases"/>
    <property type="match status" value="1"/>
</dbReference>
<feature type="domain" description="Peptidase M20 dimerisation" evidence="2">
    <location>
        <begin position="186"/>
        <end position="279"/>
    </location>
</feature>
<dbReference type="InterPro" id="IPR002933">
    <property type="entry name" value="Peptidase_M20"/>
</dbReference>
<evidence type="ECO:0000313" key="3">
    <source>
        <dbReference type="EMBL" id="MFC5586418.1"/>
    </source>
</evidence>
<sequence>MPILNRSAELQAEIIEWRRDIHRNPELLFDVQRTAGFVTEKLRAFGCDEVVTGLGRTGVVGIVQGRLGSGPTIGLRADMDALPMTEMTGKPWASIFPGKMHACGHDGHTAMLLGATKYLCETRNFKGRVAVIFQPAEEGGGGGNEMVKDGLMERFAIERVFGMHNLPGLPVGQFAIRPGPIMAATAEFTITVKGRGGHAAMPHMVIDPILAASQIVTALQSIASRNVHPLDSVVVSVTKFHAGDAFNVIPDRVELAGTVRTLKKEVNVDAESRMRAICTGVAAAHGASVEIDYDSNYPVTFNHAEETAFASAVASEIAGAANVDTDITPTMGGEDFSYMLEARPGALIFIGNGNSAALHNTQYDFNDDIIPHGVSYWVRLAETALAG</sequence>
<dbReference type="SUPFAM" id="SSF55031">
    <property type="entry name" value="Bacterial exopeptidase dimerisation domain"/>
    <property type="match status" value="1"/>
</dbReference>
<dbReference type="PANTHER" id="PTHR11014:SF63">
    <property type="entry name" value="METALLOPEPTIDASE, PUTATIVE (AFU_ORTHOLOGUE AFUA_6G09600)-RELATED"/>
    <property type="match status" value="1"/>
</dbReference>
<dbReference type="EMBL" id="JBHSNB010000003">
    <property type="protein sequence ID" value="MFC5586418.1"/>
    <property type="molecule type" value="Genomic_DNA"/>
</dbReference>
<dbReference type="Pfam" id="PF07687">
    <property type="entry name" value="M20_dimer"/>
    <property type="match status" value="1"/>
</dbReference>
<dbReference type="Gene3D" id="3.30.70.360">
    <property type="match status" value="1"/>
</dbReference>
<dbReference type="PIRSF" id="PIRSF005962">
    <property type="entry name" value="Pept_M20D_amidohydro"/>
    <property type="match status" value="1"/>
</dbReference>
<reference evidence="4" key="1">
    <citation type="journal article" date="2019" name="Int. J. Syst. Evol. Microbiol.">
        <title>The Global Catalogue of Microorganisms (GCM) 10K type strain sequencing project: providing services to taxonomists for standard genome sequencing and annotation.</title>
        <authorList>
            <consortium name="The Broad Institute Genomics Platform"/>
            <consortium name="The Broad Institute Genome Sequencing Center for Infectious Disease"/>
            <person name="Wu L."/>
            <person name="Ma J."/>
        </authorList>
    </citation>
    <scope>NUCLEOTIDE SEQUENCE [LARGE SCALE GENOMIC DNA]</scope>
    <source>
        <strain evidence="4">JCM 3366</strain>
    </source>
</reference>
<proteinExistence type="predicted"/>
<dbReference type="CDD" id="cd05666">
    <property type="entry name" value="M20_Acy1-like"/>
    <property type="match status" value="1"/>
</dbReference>
<dbReference type="InterPro" id="IPR011650">
    <property type="entry name" value="Peptidase_M20_dimer"/>
</dbReference>
<dbReference type="NCBIfam" id="TIGR01891">
    <property type="entry name" value="amidohydrolases"/>
    <property type="match status" value="1"/>
</dbReference>
<accession>A0ABW0TCH7</accession>
<evidence type="ECO:0000259" key="2">
    <source>
        <dbReference type="Pfam" id="PF07687"/>
    </source>
</evidence>